<keyword evidence="2" id="KW-1185">Reference proteome</keyword>
<comment type="caution">
    <text evidence="1">The sequence shown here is derived from an EMBL/GenBank/DDBJ whole genome shotgun (WGS) entry which is preliminary data.</text>
</comment>
<evidence type="ECO:0000313" key="2">
    <source>
        <dbReference type="Proteomes" id="UP001151478"/>
    </source>
</evidence>
<evidence type="ECO:0008006" key="3">
    <source>
        <dbReference type="Google" id="ProtNLM"/>
    </source>
</evidence>
<proteinExistence type="predicted"/>
<accession>A0ABT5SCR5</accession>
<protein>
    <recommendedName>
        <fullName evidence="3">Carboxypeptidase-like regulatory domain-containing protein</fullName>
    </recommendedName>
</protein>
<dbReference type="Proteomes" id="UP001151478">
    <property type="component" value="Unassembled WGS sequence"/>
</dbReference>
<gene>
    <name evidence="1" type="ORF">N5A56_016535</name>
</gene>
<name>A0ABT5SCR5_9FLAO</name>
<reference evidence="1" key="1">
    <citation type="submission" date="2023-02" db="EMBL/GenBank/DDBJ databases">
        <title>Polaribacter ponticola sp. nov., isolated from seawater.</title>
        <authorList>
            <person name="Baek J.H."/>
            <person name="Kim J.M."/>
            <person name="Choi D.G."/>
            <person name="Jeon C.O."/>
        </authorList>
    </citation>
    <scope>NUCLEOTIDE SEQUENCE</scope>
    <source>
        <strain evidence="1">MSW5</strain>
    </source>
</reference>
<organism evidence="1 2">
    <name type="scientific">Polaribacter ponticola</name>
    <dbReference type="NCBI Taxonomy" id="2978475"/>
    <lineage>
        <taxon>Bacteria</taxon>
        <taxon>Pseudomonadati</taxon>
        <taxon>Bacteroidota</taxon>
        <taxon>Flavobacteriia</taxon>
        <taxon>Flavobacteriales</taxon>
        <taxon>Flavobacteriaceae</taxon>
    </lineage>
</organism>
<evidence type="ECO:0000313" key="1">
    <source>
        <dbReference type="EMBL" id="MDD7915927.1"/>
    </source>
</evidence>
<sequence>MYYLLEIISLICETTITLYGKKTTYFISFFISTSSSFSQEKNKIIIGTILDSLGIVKNANIINLNTKQGTFSSDLGLFRIFVSEGDSISVSSIQHISKKFLLQKI</sequence>
<dbReference type="RefSeq" id="WP_274270609.1">
    <property type="nucleotide sequence ID" value="NZ_JAOSLC020000004.1"/>
</dbReference>
<dbReference type="EMBL" id="JAOSLC020000004">
    <property type="protein sequence ID" value="MDD7915927.1"/>
    <property type="molecule type" value="Genomic_DNA"/>
</dbReference>